<dbReference type="AlphaFoldDB" id="A0A3D5QBJ1"/>
<name>A0A3D5QBJ1_FLESI</name>
<protein>
    <submittedName>
        <fullName evidence="1">Uncharacterized protein</fullName>
    </submittedName>
</protein>
<comment type="caution">
    <text evidence="1">The sequence shown here is derived from an EMBL/GenBank/DDBJ whole genome shotgun (WGS) entry which is preliminary data.</text>
</comment>
<evidence type="ECO:0000313" key="2">
    <source>
        <dbReference type="Proteomes" id="UP000262325"/>
    </source>
</evidence>
<reference evidence="1 2" key="1">
    <citation type="journal article" date="2018" name="Nat. Biotechnol.">
        <title>A standardized bacterial taxonomy based on genome phylogeny substantially revises the tree of life.</title>
        <authorList>
            <person name="Parks D.H."/>
            <person name="Chuvochina M."/>
            <person name="Waite D.W."/>
            <person name="Rinke C."/>
            <person name="Skarshewski A."/>
            <person name="Chaumeil P.A."/>
            <person name="Hugenholtz P."/>
        </authorList>
    </citation>
    <scope>NUCLEOTIDE SEQUENCE [LARGE SCALE GENOMIC DNA]</scope>
    <source>
        <strain evidence="1">UBA8672</strain>
    </source>
</reference>
<evidence type="ECO:0000313" key="1">
    <source>
        <dbReference type="EMBL" id="HCW92659.1"/>
    </source>
</evidence>
<dbReference type="Proteomes" id="UP000262325">
    <property type="component" value="Unassembled WGS sequence"/>
</dbReference>
<sequence>MFINIPAVYLKICWHSPLLSAKVKIKRLTQYVKDLFKFFIILLTKDKFMNIRFFQCSFENSLNIRTQISKFPGFLGLSFTINCGANSLEELKV</sequence>
<gene>
    <name evidence="1" type="ORF">DHM44_03150</name>
</gene>
<organism evidence="1 2">
    <name type="scientific">Flexistipes sinusarabici</name>
    <dbReference type="NCBI Taxonomy" id="2352"/>
    <lineage>
        <taxon>Bacteria</taxon>
        <taxon>Pseudomonadati</taxon>
        <taxon>Deferribacterota</taxon>
        <taxon>Deferribacteres</taxon>
        <taxon>Deferribacterales</taxon>
        <taxon>Flexistipitaceae</taxon>
        <taxon>Flexistipes</taxon>
    </lineage>
</organism>
<accession>A0A3D5QBJ1</accession>
<dbReference type="EMBL" id="DPPF01000066">
    <property type="protein sequence ID" value="HCW92659.1"/>
    <property type="molecule type" value="Genomic_DNA"/>
</dbReference>
<proteinExistence type="predicted"/>